<keyword evidence="2" id="KW-1185">Reference proteome</keyword>
<dbReference type="EMBL" id="REGN01010467">
    <property type="protein sequence ID" value="RMZ98977.1"/>
    <property type="molecule type" value="Genomic_DNA"/>
</dbReference>
<proteinExistence type="predicted"/>
<organism evidence="1 2">
    <name type="scientific">Brachionus plicatilis</name>
    <name type="common">Marine rotifer</name>
    <name type="synonym">Brachionus muelleri</name>
    <dbReference type="NCBI Taxonomy" id="10195"/>
    <lineage>
        <taxon>Eukaryota</taxon>
        <taxon>Metazoa</taxon>
        <taxon>Spiralia</taxon>
        <taxon>Gnathifera</taxon>
        <taxon>Rotifera</taxon>
        <taxon>Eurotatoria</taxon>
        <taxon>Monogononta</taxon>
        <taxon>Pseudotrocha</taxon>
        <taxon>Ploima</taxon>
        <taxon>Brachionidae</taxon>
        <taxon>Brachionus</taxon>
    </lineage>
</organism>
<accession>A0A3M7PJX2</accession>
<dbReference type="AlphaFoldDB" id="A0A3M7PJX2"/>
<evidence type="ECO:0000313" key="1">
    <source>
        <dbReference type="EMBL" id="RMZ98977.1"/>
    </source>
</evidence>
<gene>
    <name evidence="1" type="ORF">BpHYR1_038845</name>
</gene>
<name>A0A3M7PJX2_BRAPC</name>
<reference evidence="1 2" key="1">
    <citation type="journal article" date="2018" name="Sci. Rep.">
        <title>Genomic signatures of local adaptation to the degree of environmental predictability in rotifers.</title>
        <authorList>
            <person name="Franch-Gras L."/>
            <person name="Hahn C."/>
            <person name="Garcia-Roger E.M."/>
            <person name="Carmona M.J."/>
            <person name="Serra M."/>
            <person name="Gomez A."/>
        </authorList>
    </citation>
    <scope>NUCLEOTIDE SEQUENCE [LARGE SCALE GENOMIC DNA]</scope>
    <source>
        <strain evidence="1">HYR1</strain>
    </source>
</reference>
<sequence>WDFLIFNIKIAKQGKFLDTSIRYLNKKKFNSLNEKNSLKKSLKLLKQEDHKRISNALDVHAIFCLTLATNWNVMCI</sequence>
<dbReference type="Proteomes" id="UP000276133">
    <property type="component" value="Unassembled WGS sequence"/>
</dbReference>
<comment type="caution">
    <text evidence="1">The sequence shown here is derived from an EMBL/GenBank/DDBJ whole genome shotgun (WGS) entry which is preliminary data.</text>
</comment>
<feature type="non-terminal residue" evidence="1">
    <location>
        <position position="1"/>
    </location>
</feature>
<protein>
    <submittedName>
        <fullName evidence="1">Uncharacterized protein</fullName>
    </submittedName>
</protein>
<evidence type="ECO:0000313" key="2">
    <source>
        <dbReference type="Proteomes" id="UP000276133"/>
    </source>
</evidence>